<dbReference type="PANTHER" id="PTHR21089">
    <property type="entry name" value="SHIKIMATE DEHYDROGENASE"/>
    <property type="match status" value="1"/>
</dbReference>
<accession>A0A430FTQ0</accession>
<dbReference type="Gene3D" id="3.40.50.720">
    <property type="entry name" value="NAD(P)-binding Rossmann-like Domain"/>
    <property type="match status" value="1"/>
</dbReference>
<evidence type="ECO:0000256" key="1">
    <source>
        <dbReference type="ARBA" id="ARBA00004871"/>
    </source>
</evidence>
<dbReference type="SUPFAM" id="SSF53223">
    <property type="entry name" value="Aminoacid dehydrogenase-like, N-terminal domain"/>
    <property type="match status" value="1"/>
</dbReference>
<proteinExistence type="predicted"/>
<dbReference type="SUPFAM" id="SSF51735">
    <property type="entry name" value="NAD(P)-binding Rossmann-fold domains"/>
    <property type="match status" value="1"/>
</dbReference>
<dbReference type="CDD" id="cd01065">
    <property type="entry name" value="NAD_bind_Shikimate_DH"/>
    <property type="match status" value="1"/>
</dbReference>
<evidence type="ECO:0000313" key="4">
    <source>
        <dbReference type="EMBL" id="RSX56252.1"/>
    </source>
</evidence>
<dbReference type="InterPro" id="IPR022893">
    <property type="entry name" value="Shikimate_DH_fam"/>
</dbReference>
<dbReference type="GO" id="GO:0004764">
    <property type="term" value="F:shikimate 3-dehydrogenase (NADP+) activity"/>
    <property type="evidence" value="ECO:0007669"/>
    <property type="project" value="InterPro"/>
</dbReference>
<dbReference type="GO" id="GO:0009423">
    <property type="term" value="P:chorismate biosynthetic process"/>
    <property type="evidence" value="ECO:0007669"/>
    <property type="project" value="TreeGrafter"/>
</dbReference>
<dbReference type="Pfam" id="PF08501">
    <property type="entry name" value="Shikimate_dh_N"/>
    <property type="match status" value="1"/>
</dbReference>
<evidence type="ECO:0000259" key="3">
    <source>
        <dbReference type="Pfam" id="PF08501"/>
    </source>
</evidence>
<dbReference type="PANTHER" id="PTHR21089:SF1">
    <property type="entry name" value="BIFUNCTIONAL 3-DEHYDROQUINATE DEHYDRATASE_SHIKIMATE DEHYDROGENASE, CHLOROPLASTIC"/>
    <property type="match status" value="1"/>
</dbReference>
<dbReference type="GO" id="GO:0009073">
    <property type="term" value="P:aromatic amino acid family biosynthetic process"/>
    <property type="evidence" value="ECO:0007669"/>
    <property type="project" value="UniProtKB-KW"/>
</dbReference>
<sequence length="309" mass="32990">MTEVNHRCAVLGRPIAHSLSPVLHRAAYRALGLDDWAYDRHDVGEEDLDAFLRGLDPTWRGLSLTMPLKKTIQPYGTPSDVWAERLGVANTAVFDWEHRHVDGLPAVRLHNTDVPGIVMAIGHAMACAGRSGDLDAASSAVVIGNGNTASSAVAALVSMIAGHDDARMTVVARRPGRNPDPARVAALGGCARYDETTIADSVDALRDADLAVSTIPGHAADAVAAAILADDGFRPHGVLLDVVYDPRPSALIKAWRGRGGLAIGGEEMLLYQAIAQVVLMTDPDCDDMQAEPRWSMLETAMRRALEEAL</sequence>
<dbReference type="InterPro" id="IPR013708">
    <property type="entry name" value="Shikimate_DH-bd_N"/>
</dbReference>
<dbReference type="OrthoDB" id="9776868at2"/>
<keyword evidence="2" id="KW-0057">Aromatic amino acid biosynthesis</keyword>
<feature type="domain" description="Shikimate dehydrogenase substrate binding N-terminal" evidence="3">
    <location>
        <begin position="10"/>
        <end position="91"/>
    </location>
</feature>
<protein>
    <submittedName>
        <fullName evidence="4">Shikimate 5-dehydrogenase</fullName>
    </submittedName>
</protein>
<reference evidence="4 5" key="1">
    <citation type="submission" date="2018-09" db="EMBL/GenBank/DDBJ databases">
        <title>Characterization of the phylogenetic diversity of five novel species belonging to the genus Bifidobacterium.</title>
        <authorList>
            <person name="Lugli G.A."/>
            <person name="Duranti S."/>
            <person name="Milani C."/>
        </authorList>
    </citation>
    <scope>NUCLEOTIDE SEQUENCE [LARGE SCALE GENOMIC DNA]</scope>
    <source>
        <strain evidence="4 5">2033B</strain>
    </source>
</reference>
<evidence type="ECO:0000313" key="5">
    <source>
        <dbReference type="Proteomes" id="UP000287470"/>
    </source>
</evidence>
<name>A0A430FTQ0_9BIFI</name>
<dbReference type="Proteomes" id="UP000287470">
    <property type="component" value="Unassembled WGS sequence"/>
</dbReference>
<comment type="pathway">
    <text evidence="1">Metabolic intermediate biosynthesis; chorismate biosynthesis; chorismate from D-erythrose 4-phosphate and phosphoenolpyruvate: step 4/7.</text>
</comment>
<keyword evidence="5" id="KW-1185">Reference proteome</keyword>
<dbReference type="GO" id="GO:0019632">
    <property type="term" value="P:shikimate metabolic process"/>
    <property type="evidence" value="ECO:0007669"/>
    <property type="project" value="TreeGrafter"/>
</dbReference>
<dbReference type="GO" id="GO:0005829">
    <property type="term" value="C:cytosol"/>
    <property type="evidence" value="ECO:0007669"/>
    <property type="project" value="TreeGrafter"/>
</dbReference>
<dbReference type="RefSeq" id="WP_125968547.1">
    <property type="nucleotide sequence ID" value="NZ_QXGK01000011.1"/>
</dbReference>
<dbReference type="InterPro" id="IPR036291">
    <property type="entry name" value="NAD(P)-bd_dom_sf"/>
</dbReference>
<dbReference type="InterPro" id="IPR046346">
    <property type="entry name" value="Aminoacid_DH-like_N_sf"/>
</dbReference>
<organism evidence="4 5">
    <name type="scientific">Bifidobacterium samirii</name>
    <dbReference type="NCBI Taxonomy" id="2306974"/>
    <lineage>
        <taxon>Bacteria</taxon>
        <taxon>Bacillati</taxon>
        <taxon>Actinomycetota</taxon>
        <taxon>Actinomycetes</taxon>
        <taxon>Bifidobacteriales</taxon>
        <taxon>Bifidobacteriaceae</taxon>
        <taxon>Bifidobacterium</taxon>
    </lineage>
</organism>
<evidence type="ECO:0000256" key="2">
    <source>
        <dbReference type="ARBA" id="ARBA00023141"/>
    </source>
</evidence>
<comment type="caution">
    <text evidence="4">The sequence shown here is derived from an EMBL/GenBank/DDBJ whole genome shotgun (WGS) entry which is preliminary data.</text>
</comment>
<keyword evidence="2" id="KW-0028">Amino-acid biosynthesis</keyword>
<dbReference type="EMBL" id="QXGK01000011">
    <property type="protein sequence ID" value="RSX56252.1"/>
    <property type="molecule type" value="Genomic_DNA"/>
</dbReference>
<dbReference type="GO" id="GO:0050661">
    <property type="term" value="F:NADP binding"/>
    <property type="evidence" value="ECO:0007669"/>
    <property type="project" value="TreeGrafter"/>
</dbReference>
<gene>
    <name evidence="4" type="ORF">D2E24_1241</name>
</gene>
<dbReference type="Gene3D" id="3.40.50.10860">
    <property type="entry name" value="Leucine Dehydrogenase, chain A, domain 1"/>
    <property type="match status" value="1"/>
</dbReference>
<dbReference type="AlphaFoldDB" id="A0A430FTQ0"/>